<proteinExistence type="predicted"/>
<comment type="caution">
    <text evidence="1">The sequence shown here is derived from an EMBL/GenBank/DDBJ whole genome shotgun (WGS) entry which is preliminary data.</text>
</comment>
<evidence type="ECO:0000313" key="2">
    <source>
        <dbReference type="Proteomes" id="UP001152598"/>
    </source>
</evidence>
<name>A0AAP3Z143_9LACT</name>
<gene>
    <name evidence="1" type="ORF">OGZ50_06595</name>
</gene>
<organism evidence="1 2">
    <name type="scientific">Lactococcus lactis</name>
    <dbReference type="NCBI Taxonomy" id="1358"/>
    <lineage>
        <taxon>Bacteria</taxon>
        <taxon>Bacillati</taxon>
        <taxon>Bacillota</taxon>
        <taxon>Bacilli</taxon>
        <taxon>Lactobacillales</taxon>
        <taxon>Streptococcaceae</taxon>
        <taxon>Lactococcus</taxon>
    </lineage>
</organism>
<sequence>MGCITCGQGANQSSDNSGCCNLKAMDVVTPLNDIRNGDENFCFSEITDKICENLKNDEGINPSATHSNSDCDDLTSLNDLAIGSLHNALKTLNLCDVDAYKCWLDSLLSWQWNVDKALICAICGLWDIVHCLDGKTRNSVRVVNLWDGSQDIFSTPTIEMSESLDQFDYLDLHFHYGTERVVGRVSLEGGIGNFATITMMDKVGGNTSHNIDAGAMIAKEVGVQYPDKKHVKLDHFVWSLTGTTGGALDQVHPAVYLAFSSTSKTKAYSDTQDVVADRPHTVNKIEGIISRDTGSCIGG</sequence>
<dbReference type="EMBL" id="JAOWLV010000003">
    <property type="protein sequence ID" value="MDG4976400.1"/>
    <property type="molecule type" value="Genomic_DNA"/>
</dbReference>
<dbReference type="RefSeq" id="WP_278200770.1">
    <property type="nucleotide sequence ID" value="NZ_JAOWLT010000002.1"/>
</dbReference>
<reference evidence="1" key="1">
    <citation type="submission" date="2022-10" db="EMBL/GenBank/DDBJ databases">
        <authorList>
            <person name="Turner M.S."/>
            <person name="Huang W."/>
        </authorList>
    </citation>
    <scope>NUCLEOTIDE SEQUENCE</scope>
    <source>
        <strain evidence="1">54</strain>
    </source>
</reference>
<dbReference type="Proteomes" id="UP001152598">
    <property type="component" value="Unassembled WGS sequence"/>
</dbReference>
<reference evidence="1" key="2">
    <citation type="journal article" date="2023" name="Food Microbiol.">
        <title>Evaluation of the fermentation potential of lactic acid bacteria isolated from herbs, fruits and vegetables as starter cultures in nut-based milk alternatives.</title>
        <authorList>
            <person name="Huang W."/>
            <person name="Dong A."/>
            <person name="Pham H.T."/>
            <person name="Zhou C."/>
            <person name="Huo Z."/>
            <person name="Watjen A.P."/>
            <person name="Prakash S."/>
            <person name="Bang-Berthelsen C.H."/>
            <person name="Turner M.S."/>
        </authorList>
    </citation>
    <scope>NUCLEOTIDE SEQUENCE</scope>
    <source>
        <strain evidence="1">54</strain>
    </source>
</reference>
<evidence type="ECO:0000313" key="1">
    <source>
        <dbReference type="EMBL" id="MDG4976400.1"/>
    </source>
</evidence>
<dbReference type="AlphaFoldDB" id="A0AAP3Z143"/>
<protein>
    <submittedName>
        <fullName evidence="1">Uncharacterized protein</fullName>
    </submittedName>
</protein>
<accession>A0AAP3Z143</accession>